<dbReference type="AlphaFoldDB" id="A0A3M8AT83"/>
<sequence length="116" mass="12532">MDYRATETNGQATLFFAGELEMAVGERVGELLQQYGGRNQSVTVDFQGVSFVDSSGIGSLYFTTKELLASGKQVEIVNVREEILDILSVLGFTKALGITVGKVGETGFDAKQRDCI</sequence>
<dbReference type="InterPro" id="IPR036513">
    <property type="entry name" value="STAS_dom_sf"/>
</dbReference>
<dbReference type="SUPFAM" id="SSF52091">
    <property type="entry name" value="SpoIIaa-like"/>
    <property type="match status" value="1"/>
</dbReference>
<dbReference type="Proteomes" id="UP000268829">
    <property type="component" value="Unassembled WGS sequence"/>
</dbReference>
<dbReference type="Pfam" id="PF01740">
    <property type="entry name" value="STAS"/>
    <property type="match status" value="1"/>
</dbReference>
<proteinExistence type="predicted"/>
<evidence type="ECO:0000313" key="2">
    <source>
        <dbReference type="EMBL" id="RNB54386.1"/>
    </source>
</evidence>
<evidence type="ECO:0000259" key="1">
    <source>
        <dbReference type="PROSITE" id="PS50801"/>
    </source>
</evidence>
<comment type="caution">
    <text evidence="2">The sequence shown here is derived from an EMBL/GenBank/DDBJ whole genome shotgun (WGS) entry which is preliminary data.</text>
</comment>
<dbReference type="Gene3D" id="3.30.750.24">
    <property type="entry name" value="STAS domain"/>
    <property type="match status" value="1"/>
</dbReference>
<evidence type="ECO:0000313" key="3">
    <source>
        <dbReference type="Proteomes" id="UP000268829"/>
    </source>
</evidence>
<dbReference type="PANTHER" id="PTHR33495:SF2">
    <property type="entry name" value="ANTI-SIGMA FACTOR ANTAGONIST TM_1081-RELATED"/>
    <property type="match status" value="1"/>
</dbReference>
<dbReference type="PANTHER" id="PTHR33495">
    <property type="entry name" value="ANTI-SIGMA FACTOR ANTAGONIST TM_1081-RELATED-RELATED"/>
    <property type="match status" value="1"/>
</dbReference>
<dbReference type="InterPro" id="IPR002645">
    <property type="entry name" value="STAS_dom"/>
</dbReference>
<dbReference type="GO" id="GO:0043856">
    <property type="term" value="F:anti-sigma factor antagonist activity"/>
    <property type="evidence" value="ECO:0007669"/>
    <property type="project" value="TreeGrafter"/>
</dbReference>
<dbReference type="OrthoDB" id="2468251at2"/>
<reference evidence="2 3" key="1">
    <citation type="submission" date="2018-10" db="EMBL/GenBank/DDBJ databases">
        <title>Phylogenomics of Brevibacillus.</title>
        <authorList>
            <person name="Dunlap C."/>
        </authorList>
    </citation>
    <scope>NUCLEOTIDE SEQUENCE [LARGE SCALE GENOMIC DNA]</scope>
    <source>
        <strain evidence="2 3">DSM 100115</strain>
    </source>
</reference>
<keyword evidence="3" id="KW-1185">Reference proteome</keyword>
<dbReference type="RefSeq" id="WP_122905900.1">
    <property type="nucleotide sequence ID" value="NZ_RHHS01000040.1"/>
</dbReference>
<accession>A0A3M8AT83</accession>
<dbReference type="CDD" id="cd07043">
    <property type="entry name" value="STAS_anti-anti-sigma_factors"/>
    <property type="match status" value="1"/>
</dbReference>
<gene>
    <name evidence="2" type="ORF">EDM57_17110</name>
</gene>
<protein>
    <submittedName>
        <fullName evidence="2">Anti-sigma factor antagonist</fullName>
    </submittedName>
</protein>
<name>A0A3M8AT83_9BACL</name>
<feature type="domain" description="STAS" evidence="1">
    <location>
        <begin position="1"/>
        <end position="116"/>
    </location>
</feature>
<organism evidence="2 3">
    <name type="scientific">Brevibacillus gelatini</name>
    <dbReference type="NCBI Taxonomy" id="1655277"/>
    <lineage>
        <taxon>Bacteria</taxon>
        <taxon>Bacillati</taxon>
        <taxon>Bacillota</taxon>
        <taxon>Bacilli</taxon>
        <taxon>Bacillales</taxon>
        <taxon>Paenibacillaceae</taxon>
        <taxon>Brevibacillus</taxon>
    </lineage>
</organism>
<dbReference type="EMBL" id="RHHS01000040">
    <property type="protein sequence ID" value="RNB54386.1"/>
    <property type="molecule type" value="Genomic_DNA"/>
</dbReference>
<dbReference type="PROSITE" id="PS50801">
    <property type="entry name" value="STAS"/>
    <property type="match status" value="1"/>
</dbReference>